<dbReference type="InterPro" id="IPR036366">
    <property type="entry name" value="PGBDSf"/>
</dbReference>
<reference evidence="3" key="1">
    <citation type="journal article" date="2019" name="Int. J. Syst. Evol. Microbiol.">
        <title>The Global Catalogue of Microorganisms (GCM) 10K type strain sequencing project: providing services to taxonomists for standard genome sequencing and annotation.</title>
        <authorList>
            <consortium name="The Broad Institute Genomics Platform"/>
            <consortium name="The Broad Institute Genome Sequencing Center for Infectious Disease"/>
            <person name="Wu L."/>
            <person name="Ma J."/>
        </authorList>
    </citation>
    <scope>NUCLEOTIDE SEQUENCE [LARGE SCALE GENOMIC DNA]</scope>
    <source>
        <strain evidence="3">JCM 16956</strain>
    </source>
</reference>
<accession>A0ABP7MG45</accession>
<dbReference type="Pfam" id="PF01471">
    <property type="entry name" value="PG_binding_1"/>
    <property type="match status" value="1"/>
</dbReference>
<dbReference type="InterPro" id="IPR002477">
    <property type="entry name" value="Peptidoglycan-bd-like"/>
</dbReference>
<dbReference type="Proteomes" id="UP001501000">
    <property type="component" value="Unassembled WGS sequence"/>
</dbReference>
<dbReference type="SUPFAM" id="SSF47090">
    <property type="entry name" value="PGBD-like"/>
    <property type="match status" value="1"/>
</dbReference>
<gene>
    <name evidence="2" type="ORF">GCM10022244_34840</name>
</gene>
<dbReference type="InterPro" id="IPR036365">
    <property type="entry name" value="PGBD-like_sf"/>
</dbReference>
<evidence type="ECO:0000259" key="1">
    <source>
        <dbReference type="Pfam" id="PF01471"/>
    </source>
</evidence>
<keyword evidence="3" id="KW-1185">Reference proteome</keyword>
<proteinExistence type="predicted"/>
<organism evidence="2 3">
    <name type="scientific">Streptomyces gulbargensis</name>
    <dbReference type="NCBI Taxonomy" id="364901"/>
    <lineage>
        <taxon>Bacteria</taxon>
        <taxon>Bacillati</taxon>
        <taxon>Actinomycetota</taxon>
        <taxon>Actinomycetes</taxon>
        <taxon>Kitasatosporales</taxon>
        <taxon>Streptomycetaceae</taxon>
        <taxon>Streptomyces</taxon>
    </lineage>
</organism>
<dbReference type="Gene3D" id="1.10.101.10">
    <property type="entry name" value="PGBD-like superfamily/PGBD"/>
    <property type="match status" value="1"/>
</dbReference>
<protein>
    <recommendedName>
        <fullName evidence="1">Peptidoglycan binding-like domain-containing protein</fullName>
    </recommendedName>
</protein>
<sequence length="62" mass="7170">MRELQERLTDVGAYDGPLDGAYDQGVWRAVKAYQSWMYIQEDPRGVYGPATREVLERNTPHI</sequence>
<feature type="domain" description="Peptidoglycan binding-like" evidence="1">
    <location>
        <begin position="2"/>
        <end position="55"/>
    </location>
</feature>
<name>A0ABP7MG45_9ACTN</name>
<comment type="caution">
    <text evidence="2">The sequence shown here is derived from an EMBL/GenBank/DDBJ whole genome shotgun (WGS) entry which is preliminary data.</text>
</comment>
<dbReference type="EMBL" id="BAABAJ010000009">
    <property type="protein sequence ID" value="GAA3922402.1"/>
    <property type="molecule type" value="Genomic_DNA"/>
</dbReference>
<evidence type="ECO:0000313" key="2">
    <source>
        <dbReference type="EMBL" id="GAA3922402.1"/>
    </source>
</evidence>
<evidence type="ECO:0000313" key="3">
    <source>
        <dbReference type="Proteomes" id="UP001501000"/>
    </source>
</evidence>